<keyword evidence="4 6" id="KW-0472">Membrane</keyword>
<keyword evidence="2 6" id="KW-0812">Transmembrane</keyword>
<feature type="binding site" evidence="5">
    <location>
        <position position="449"/>
    </location>
    <ligand>
        <name>Zn(2+)</name>
        <dbReference type="ChEBI" id="CHEBI:29105"/>
    </ligand>
</feature>
<dbReference type="AlphaFoldDB" id="A0AB34K7S0"/>
<dbReference type="Gene3D" id="3.80.10.10">
    <property type="entry name" value="Ribonuclease Inhibitor"/>
    <property type="match status" value="1"/>
</dbReference>
<dbReference type="PANTHER" id="PTHR20855">
    <property type="entry name" value="ADIPOR/PROGESTIN RECEPTOR-RELATED"/>
    <property type="match status" value="1"/>
</dbReference>
<reference evidence="7 8" key="1">
    <citation type="journal article" date="2024" name="Science">
        <title>Giant polyketide synthase enzymes in the biosynthesis of giant marine polyether toxins.</title>
        <authorList>
            <person name="Fallon T.R."/>
            <person name="Shende V.V."/>
            <person name="Wierzbicki I.H."/>
            <person name="Pendleton A.L."/>
            <person name="Watervoot N.F."/>
            <person name="Auber R.P."/>
            <person name="Gonzalez D.J."/>
            <person name="Wisecaver J.H."/>
            <person name="Moore B.S."/>
        </authorList>
    </citation>
    <scope>NUCLEOTIDE SEQUENCE [LARGE SCALE GENOMIC DNA]</scope>
    <source>
        <strain evidence="7 8">12B1</strain>
    </source>
</reference>
<name>A0AB34K7S0_PRYPA</name>
<sequence>MMDAPPSRLTRWISALAASPLAEPSLEREDMVFDDNDTAAIADRYCAFCDKLHVVPHASVQLFLRLRLHALKPVEKLLPAEKRAEFGDRDLYALCDFLLRDDSEAVFAHWRSLDLEGCFTSPAGCQMLARVLQRPGCHVHTVNVGEQKIGTEGSIALVQATRENPAISRLRLRMSFIGDQGAHEFYSLIEDKQRVRQMREIDLSNNMLSFGACMQLQDAVRNLGESEFKLVLTGNRVLDEVLNASSHAVGVILVIIGAIFLATEVAQANTDWLEHRDGERYNGVIITRGPYTVSCVIYLVSLFVLYLASTLFHATFALDEKVAKIFAIFDQVAIYLLIAGTYTPFLSILFPDKPVYSIGLLSFMWSMAVCGILLAALYDGPFKIGMHIISYLGMGWACVLCASEIYERMSPKPWGLFLLVMGGVLYTAGVPFNVRDKRTFGIPDHTIWHLFVIGGSMMHYFCIYEFIAHFPYDSTDLNDSAL</sequence>
<feature type="binding site" evidence="5">
    <location>
        <position position="313"/>
    </location>
    <ligand>
        <name>Zn(2+)</name>
        <dbReference type="ChEBI" id="CHEBI:29105"/>
    </ligand>
</feature>
<dbReference type="Proteomes" id="UP001515480">
    <property type="component" value="Unassembled WGS sequence"/>
</dbReference>
<dbReference type="InterPro" id="IPR032675">
    <property type="entry name" value="LRR_dom_sf"/>
</dbReference>
<dbReference type="SMART" id="SM00368">
    <property type="entry name" value="LRR_RI"/>
    <property type="match status" value="3"/>
</dbReference>
<dbReference type="Pfam" id="PF03006">
    <property type="entry name" value="HlyIII"/>
    <property type="match status" value="1"/>
</dbReference>
<feature type="transmembrane region" description="Helical" evidence="6">
    <location>
        <begin position="248"/>
        <end position="270"/>
    </location>
</feature>
<feature type="binding site" evidence="5">
    <location>
        <position position="445"/>
    </location>
    <ligand>
        <name>Zn(2+)</name>
        <dbReference type="ChEBI" id="CHEBI:29105"/>
    </ligand>
</feature>
<dbReference type="GO" id="GO:0016020">
    <property type="term" value="C:membrane"/>
    <property type="evidence" value="ECO:0007669"/>
    <property type="project" value="UniProtKB-SubCell"/>
</dbReference>
<evidence type="ECO:0000256" key="1">
    <source>
        <dbReference type="ARBA" id="ARBA00004141"/>
    </source>
</evidence>
<dbReference type="GO" id="GO:0046872">
    <property type="term" value="F:metal ion binding"/>
    <property type="evidence" value="ECO:0007669"/>
    <property type="project" value="UniProtKB-KW"/>
</dbReference>
<keyword evidence="5" id="KW-0479">Metal-binding</keyword>
<organism evidence="7 8">
    <name type="scientific">Prymnesium parvum</name>
    <name type="common">Toxic golden alga</name>
    <dbReference type="NCBI Taxonomy" id="97485"/>
    <lineage>
        <taxon>Eukaryota</taxon>
        <taxon>Haptista</taxon>
        <taxon>Haptophyta</taxon>
        <taxon>Prymnesiophyceae</taxon>
        <taxon>Prymnesiales</taxon>
        <taxon>Prymnesiaceae</taxon>
        <taxon>Prymnesium</taxon>
    </lineage>
</organism>
<proteinExistence type="predicted"/>
<feature type="transmembrane region" description="Helical" evidence="6">
    <location>
        <begin position="384"/>
        <end position="402"/>
    </location>
</feature>
<feature type="transmembrane region" description="Helical" evidence="6">
    <location>
        <begin position="332"/>
        <end position="351"/>
    </location>
</feature>
<comment type="subcellular location">
    <subcellularLocation>
        <location evidence="1">Membrane</location>
        <topology evidence="1">Multi-pass membrane protein</topology>
    </subcellularLocation>
</comment>
<evidence type="ECO:0000313" key="8">
    <source>
        <dbReference type="Proteomes" id="UP001515480"/>
    </source>
</evidence>
<evidence type="ECO:0000256" key="6">
    <source>
        <dbReference type="SAM" id="Phobius"/>
    </source>
</evidence>
<dbReference type="SUPFAM" id="SSF52047">
    <property type="entry name" value="RNI-like"/>
    <property type="match status" value="1"/>
</dbReference>
<evidence type="ECO:0008006" key="9">
    <source>
        <dbReference type="Google" id="ProtNLM"/>
    </source>
</evidence>
<accession>A0AB34K7S0</accession>
<evidence type="ECO:0000256" key="5">
    <source>
        <dbReference type="PIRSR" id="PIRSR604254-1"/>
    </source>
</evidence>
<dbReference type="PANTHER" id="PTHR20855:SF3">
    <property type="entry name" value="LD03007P"/>
    <property type="match status" value="1"/>
</dbReference>
<feature type="transmembrane region" description="Helical" evidence="6">
    <location>
        <begin position="291"/>
        <end position="312"/>
    </location>
</feature>
<protein>
    <recommendedName>
        <fullName evidence="9">Hemolysin III</fullName>
    </recommendedName>
</protein>
<evidence type="ECO:0000313" key="7">
    <source>
        <dbReference type="EMBL" id="KAL1529228.1"/>
    </source>
</evidence>
<keyword evidence="5" id="KW-0862">Zinc</keyword>
<feature type="transmembrane region" description="Helical" evidence="6">
    <location>
        <begin position="358"/>
        <end position="378"/>
    </location>
</feature>
<gene>
    <name evidence="7" type="ORF">AB1Y20_000183</name>
</gene>
<keyword evidence="3 6" id="KW-1133">Transmembrane helix</keyword>
<evidence type="ECO:0000256" key="3">
    <source>
        <dbReference type="ARBA" id="ARBA00022989"/>
    </source>
</evidence>
<feature type="transmembrane region" description="Helical" evidence="6">
    <location>
        <begin position="446"/>
        <end position="467"/>
    </location>
</feature>
<feature type="transmembrane region" description="Helical" evidence="6">
    <location>
        <begin position="414"/>
        <end position="434"/>
    </location>
</feature>
<dbReference type="EMBL" id="JBGBPQ010000001">
    <property type="protein sequence ID" value="KAL1529228.1"/>
    <property type="molecule type" value="Genomic_DNA"/>
</dbReference>
<evidence type="ECO:0000256" key="4">
    <source>
        <dbReference type="ARBA" id="ARBA00023136"/>
    </source>
</evidence>
<dbReference type="InterPro" id="IPR004254">
    <property type="entry name" value="AdipoR/HlyIII-related"/>
</dbReference>
<comment type="caution">
    <text evidence="7">The sequence shown here is derived from an EMBL/GenBank/DDBJ whole genome shotgun (WGS) entry which is preliminary data.</text>
</comment>
<evidence type="ECO:0000256" key="2">
    <source>
        <dbReference type="ARBA" id="ARBA00022692"/>
    </source>
</evidence>
<keyword evidence="8" id="KW-1185">Reference proteome</keyword>